<protein>
    <submittedName>
        <fullName evidence="1">Uncharacterized protein</fullName>
    </submittedName>
</protein>
<comment type="caution">
    <text evidence="1">The sequence shown here is derived from an EMBL/GenBank/DDBJ whole genome shotgun (WGS) entry which is preliminary data.</text>
</comment>
<proteinExistence type="predicted"/>
<dbReference type="EMBL" id="VSSQ01131045">
    <property type="protein sequence ID" value="MPN58397.1"/>
    <property type="molecule type" value="Genomic_DNA"/>
</dbReference>
<reference evidence="1" key="1">
    <citation type="submission" date="2019-08" db="EMBL/GenBank/DDBJ databases">
        <authorList>
            <person name="Kucharzyk K."/>
            <person name="Murdoch R.W."/>
            <person name="Higgins S."/>
            <person name="Loffler F."/>
        </authorList>
    </citation>
    <scope>NUCLEOTIDE SEQUENCE</scope>
</reference>
<organism evidence="1">
    <name type="scientific">bioreactor metagenome</name>
    <dbReference type="NCBI Taxonomy" id="1076179"/>
    <lineage>
        <taxon>unclassified sequences</taxon>
        <taxon>metagenomes</taxon>
        <taxon>ecological metagenomes</taxon>
    </lineage>
</organism>
<name>A0A645J4S8_9ZZZZ</name>
<dbReference type="AlphaFoldDB" id="A0A645J4S8"/>
<evidence type="ECO:0000313" key="1">
    <source>
        <dbReference type="EMBL" id="MPN58397.1"/>
    </source>
</evidence>
<gene>
    <name evidence="1" type="ORF">SDC9_206102</name>
</gene>
<sequence length="125" mass="13150">MGGGVDHPVFQHGIEDICSPGLVVFRMQGGGIGGGGVQDGRKACRLGKGQILDILAEIGFTGCLQPIGSVSEINIVQIHLQDLVLGVLPLQLQREIDFFQLAGDGFLGTQMAQFDQLLGDGAESF</sequence>
<accession>A0A645J4S8</accession>